<sequence length="108" mass="11728" precursor="true">MQVRCGFAVVALLAALLLTPLFAQQQAQSKVSGVFSNLKAGQALNVKETGERYLLTVIDGDSKLPQPHTILEVGSDFVVVKDFTGLNETRIPITSVKAVVHFKGFDRK</sequence>
<evidence type="ECO:0000256" key="1">
    <source>
        <dbReference type="SAM" id="SignalP"/>
    </source>
</evidence>
<accession>A0A518GP25</accession>
<dbReference type="Proteomes" id="UP000315349">
    <property type="component" value="Chromosome"/>
</dbReference>
<dbReference type="KEGG" id="peh:Spb1_22130"/>
<dbReference type="AlphaFoldDB" id="A0A518GP25"/>
<keyword evidence="3" id="KW-1185">Reference proteome</keyword>
<name>A0A518GP25_9PLAN</name>
<reference evidence="2 3" key="1">
    <citation type="submission" date="2019-02" db="EMBL/GenBank/DDBJ databases">
        <title>Deep-cultivation of Planctomycetes and their phenomic and genomic characterization uncovers novel biology.</title>
        <authorList>
            <person name="Wiegand S."/>
            <person name="Jogler M."/>
            <person name="Boedeker C."/>
            <person name="Pinto D."/>
            <person name="Vollmers J."/>
            <person name="Rivas-Marin E."/>
            <person name="Kohn T."/>
            <person name="Peeters S.H."/>
            <person name="Heuer A."/>
            <person name="Rast P."/>
            <person name="Oberbeckmann S."/>
            <person name="Bunk B."/>
            <person name="Jeske O."/>
            <person name="Meyerdierks A."/>
            <person name="Storesund J.E."/>
            <person name="Kallscheuer N."/>
            <person name="Luecker S."/>
            <person name="Lage O.M."/>
            <person name="Pohl T."/>
            <person name="Merkel B.J."/>
            <person name="Hornburger P."/>
            <person name="Mueller R.-W."/>
            <person name="Bruemmer F."/>
            <person name="Labrenz M."/>
            <person name="Spormann A.M."/>
            <person name="Op den Camp H."/>
            <person name="Overmann J."/>
            <person name="Amann R."/>
            <person name="Jetten M.S.M."/>
            <person name="Mascher T."/>
            <person name="Medema M.H."/>
            <person name="Devos D.P."/>
            <person name="Kaster A.-K."/>
            <person name="Ovreas L."/>
            <person name="Rohde M."/>
            <person name="Galperin M.Y."/>
            <person name="Jogler C."/>
        </authorList>
    </citation>
    <scope>NUCLEOTIDE SEQUENCE [LARGE SCALE GENOMIC DNA]</scope>
    <source>
        <strain evidence="2 3">Spb1</strain>
    </source>
</reference>
<evidence type="ECO:0000313" key="3">
    <source>
        <dbReference type="Proteomes" id="UP000315349"/>
    </source>
</evidence>
<evidence type="ECO:0000313" key="2">
    <source>
        <dbReference type="EMBL" id="QDV30284.1"/>
    </source>
</evidence>
<feature type="signal peptide" evidence="1">
    <location>
        <begin position="1"/>
        <end position="23"/>
    </location>
</feature>
<proteinExistence type="predicted"/>
<dbReference type="RefSeq" id="WP_145299403.1">
    <property type="nucleotide sequence ID" value="NZ_CP036299.1"/>
</dbReference>
<dbReference type="OrthoDB" id="298379at2"/>
<protein>
    <submittedName>
        <fullName evidence="2">Uncharacterized protein</fullName>
    </submittedName>
</protein>
<keyword evidence="1" id="KW-0732">Signal</keyword>
<feature type="chain" id="PRO_5022228933" evidence="1">
    <location>
        <begin position="24"/>
        <end position="108"/>
    </location>
</feature>
<gene>
    <name evidence="2" type="ORF">Spb1_22130</name>
</gene>
<dbReference type="EMBL" id="CP036299">
    <property type="protein sequence ID" value="QDV30284.1"/>
    <property type="molecule type" value="Genomic_DNA"/>
</dbReference>
<organism evidence="2 3">
    <name type="scientific">Planctopirus ephydatiae</name>
    <dbReference type="NCBI Taxonomy" id="2528019"/>
    <lineage>
        <taxon>Bacteria</taxon>
        <taxon>Pseudomonadati</taxon>
        <taxon>Planctomycetota</taxon>
        <taxon>Planctomycetia</taxon>
        <taxon>Planctomycetales</taxon>
        <taxon>Planctomycetaceae</taxon>
        <taxon>Planctopirus</taxon>
    </lineage>
</organism>